<evidence type="ECO:0000313" key="1">
    <source>
        <dbReference type="EMBL" id="KAG9242417.1"/>
    </source>
</evidence>
<dbReference type="OrthoDB" id="5600002at2759"/>
<sequence length="407" mass="46998">MKIPFEMRLHIYQFLLPDRPIPARYEKSSLTSDGGGVYASVLCVNHPIHDEAAGLIYSTRAFSIELYGDWLSMCNLSRNFAQNRSCGHDHHGLEYYQLQQLQQMTLGQHGLIMARQGRRILGEASSSAHVPTIHGSQLRAKFPILEANEPIEPVWEPPLSERYFNMIKSFCIEIVLCYPSAWWVPNKDAASQRAAMSKLLDYCDHLHKLIARLRIIQRPIARLEIVIKFNNAYVNKRDAFSVAQFLMRPFRRLRNVARPSLHSITLQDFRDEIRLLSLDWASSPAGGKFAPFLTHLFKCMSSSQPPPELPVFKAYWQLQKLVSYMKEHYRHAHPGVEQAARLLYTARFAKEVEDLTRFRKGWNHVVKIWFDRLNQEVDIQSNMTLSIDAVYSTVQDGFREVARGGLR</sequence>
<dbReference type="AlphaFoldDB" id="A0A9P7YZU5"/>
<proteinExistence type="predicted"/>
<keyword evidence="2" id="KW-1185">Reference proteome</keyword>
<name>A0A9P7YZU5_9HELO</name>
<reference evidence="1" key="1">
    <citation type="journal article" date="2021" name="IMA Fungus">
        <title>Genomic characterization of three marine fungi, including Emericellopsis atlantica sp. nov. with signatures of a generalist lifestyle and marine biomass degradation.</title>
        <authorList>
            <person name="Hagestad O.C."/>
            <person name="Hou L."/>
            <person name="Andersen J.H."/>
            <person name="Hansen E.H."/>
            <person name="Altermark B."/>
            <person name="Li C."/>
            <person name="Kuhnert E."/>
            <person name="Cox R.J."/>
            <person name="Crous P.W."/>
            <person name="Spatafora J.W."/>
            <person name="Lail K."/>
            <person name="Amirebrahimi M."/>
            <person name="Lipzen A."/>
            <person name="Pangilinan J."/>
            <person name="Andreopoulos W."/>
            <person name="Hayes R.D."/>
            <person name="Ng V."/>
            <person name="Grigoriev I.V."/>
            <person name="Jackson S.A."/>
            <person name="Sutton T.D.S."/>
            <person name="Dobson A.D.W."/>
            <person name="Rama T."/>
        </authorList>
    </citation>
    <scope>NUCLEOTIDE SEQUENCE</scope>
    <source>
        <strain evidence="1">TRa3180A</strain>
    </source>
</reference>
<accession>A0A9P7YZU5</accession>
<organism evidence="1 2">
    <name type="scientific">Calycina marina</name>
    <dbReference type="NCBI Taxonomy" id="1763456"/>
    <lineage>
        <taxon>Eukaryota</taxon>
        <taxon>Fungi</taxon>
        <taxon>Dikarya</taxon>
        <taxon>Ascomycota</taxon>
        <taxon>Pezizomycotina</taxon>
        <taxon>Leotiomycetes</taxon>
        <taxon>Helotiales</taxon>
        <taxon>Pezizellaceae</taxon>
        <taxon>Calycina</taxon>
    </lineage>
</organism>
<gene>
    <name evidence="1" type="ORF">BJ878DRAFT_555440</name>
</gene>
<protein>
    <submittedName>
        <fullName evidence="1">Uncharacterized protein</fullName>
    </submittedName>
</protein>
<evidence type="ECO:0000313" key="2">
    <source>
        <dbReference type="Proteomes" id="UP000887226"/>
    </source>
</evidence>
<dbReference type="EMBL" id="MU254075">
    <property type="protein sequence ID" value="KAG9242417.1"/>
    <property type="molecule type" value="Genomic_DNA"/>
</dbReference>
<comment type="caution">
    <text evidence="1">The sequence shown here is derived from an EMBL/GenBank/DDBJ whole genome shotgun (WGS) entry which is preliminary data.</text>
</comment>
<dbReference type="Proteomes" id="UP000887226">
    <property type="component" value="Unassembled WGS sequence"/>
</dbReference>